<evidence type="ECO:0000259" key="13">
    <source>
        <dbReference type="PROSITE" id="PS50109"/>
    </source>
</evidence>
<protein>
    <recommendedName>
        <fullName evidence="3">histidine kinase</fullName>
        <ecNumber evidence="3">2.7.13.3</ecNumber>
    </recommendedName>
</protein>
<comment type="catalytic activity">
    <reaction evidence="1">
        <text>ATP + protein L-histidine = ADP + protein N-phospho-L-histidine.</text>
        <dbReference type="EC" id="2.7.13.3"/>
    </reaction>
</comment>
<evidence type="ECO:0000256" key="7">
    <source>
        <dbReference type="ARBA" id="ARBA00022777"/>
    </source>
</evidence>
<feature type="transmembrane region" description="Helical" evidence="12">
    <location>
        <begin position="21"/>
        <end position="46"/>
    </location>
</feature>
<dbReference type="CDD" id="cd00082">
    <property type="entry name" value="HisKA"/>
    <property type="match status" value="1"/>
</dbReference>
<feature type="domain" description="HAMP" evidence="14">
    <location>
        <begin position="196"/>
        <end position="249"/>
    </location>
</feature>
<dbReference type="PRINTS" id="PR00344">
    <property type="entry name" value="BCTRLSENSOR"/>
</dbReference>
<accession>A0ABN2FEM5</accession>
<proteinExistence type="predicted"/>
<dbReference type="Pfam" id="PF02518">
    <property type="entry name" value="HATPase_c"/>
    <property type="match status" value="1"/>
</dbReference>
<dbReference type="EMBL" id="BAAAMU010000031">
    <property type="protein sequence ID" value="GAA1642644.1"/>
    <property type="molecule type" value="Genomic_DNA"/>
</dbReference>
<keyword evidence="8 12" id="KW-1133">Transmembrane helix</keyword>
<dbReference type="SUPFAM" id="SSF158472">
    <property type="entry name" value="HAMP domain-like"/>
    <property type="match status" value="1"/>
</dbReference>
<name>A0ABN2FEM5_9ACTN</name>
<dbReference type="InterPro" id="IPR003660">
    <property type="entry name" value="HAMP_dom"/>
</dbReference>
<evidence type="ECO:0000256" key="6">
    <source>
        <dbReference type="ARBA" id="ARBA00022692"/>
    </source>
</evidence>
<evidence type="ECO:0000256" key="10">
    <source>
        <dbReference type="ARBA" id="ARBA00023136"/>
    </source>
</evidence>
<evidence type="ECO:0000313" key="16">
    <source>
        <dbReference type="Proteomes" id="UP001500064"/>
    </source>
</evidence>
<keyword evidence="7" id="KW-0418">Kinase</keyword>
<keyword evidence="6 12" id="KW-0812">Transmembrane</keyword>
<dbReference type="Pfam" id="PF00512">
    <property type="entry name" value="HisKA"/>
    <property type="match status" value="1"/>
</dbReference>
<comment type="subcellular location">
    <subcellularLocation>
        <location evidence="2">Cell membrane</location>
    </subcellularLocation>
</comment>
<dbReference type="Gene3D" id="1.10.287.130">
    <property type="match status" value="1"/>
</dbReference>
<keyword evidence="5" id="KW-0808">Transferase</keyword>
<dbReference type="Proteomes" id="UP001500064">
    <property type="component" value="Unassembled WGS sequence"/>
</dbReference>
<dbReference type="InterPro" id="IPR004358">
    <property type="entry name" value="Sig_transdc_His_kin-like_C"/>
</dbReference>
<dbReference type="PANTHER" id="PTHR45436">
    <property type="entry name" value="SENSOR HISTIDINE KINASE YKOH"/>
    <property type="match status" value="1"/>
</dbReference>
<dbReference type="PANTHER" id="PTHR45436:SF5">
    <property type="entry name" value="SENSOR HISTIDINE KINASE TRCS"/>
    <property type="match status" value="1"/>
</dbReference>
<keyword evidence="4" id="KW-0597">Phosphoprotein</keyword>
<dbReference type="InterPro" id="IPR003661">
    <property type="entry name" value="HisK_dim/P_dom"/>
</dbReference>
<gene>
    <name evidence="15" type="ORF">GCM10009733_044700</name>
</gene>
<dbReference type="CDD" id="cd00075">
    <property type="entry name" value="HATPase"/>
    <property type="match status" value="1"/>
</dbReference>
<feature type="region of interest" description="Disordered" evidence="11">
    <location>
        <begin position="100"/>
        <end position="123"/>
    </location>
</feature>
<feature type="domain" description="Histidine kinase" evidence="13">
    <location>
        <begin position="257"/>
        <end position="464"/>
    </location>
</feature>
<keyword evidence="10 12" id="KW-0472">Membrane</keyword>
<organism evidence="15 16">
    <name type="scientific">Nonomuraea maheshkhaliensis</name>
    <dbReference type="NCBI Taxonomy" id="419590"/>
    <lineage>
        <taxon>Bacteria</taxon>
        <taxon>Bacillati</taxon>
        <taxon>Actinomycetota</taxon>
        <taxon>Actinomycetes</taxon>
        <taxon>Streptosporangiales</taxon>
        <taxon>Streptosporangiaceae</taxon>
        <taxon>Nonomuraea</taxon>
    </lineage>
</organism>
<comment type="caution">
    <text evidence="15">The sequence shown here is derived from an EMBL/GenBank/DDBJ whole genome shotgun (WGS) entry which is preliminary data.</text>
</comment>
<dbReference type="PROSITE" id="PS50885">
    <property type="entry name" value="HAMP"/>
    <property type="match status" value="1"/>
</dbReference>
<dbReference type="InterPro" id="IPR003594">
    <property type="entry name" value="HATPase_dom"/>
</dbReference>
<evidence type="ECO:0000256" key="8">
    <source>
        <dbReference type="ARBA" id="ARBA00022989"/>
    </source>
</evidence>
<evidence type="ECO:0000256" key="9">
    <source>
        <dbReference type="ARBA" id="ARBA00023012"/>
    </source>
</evidence>
<evidence type="ECO:0000259" key="14">
    <source>
        <dbReference type="PROSITE" id="PS50885"/>
    </source>
</evidence>
<dbReference type="SMART" id="SM00388">
    <property type="entry name" value="HisKA"/>
    <property type="match status" value="1"/>
</dbReference>
<dbReference type="Gene3D" id="6.10.340.10">
    <property type="match status" value="1"/>
</dbReference>
<dbReference type="EC" id="2.7.13.3" evidence="3"/>
<dbReference type="InterPro" id="IPR036890">
    <property type="entry name" value="HATPase_C_sf"/>
</dbReference>
<evidence type="ECO:0000256" key="11">
    <source>
        <dbReference type="SAM" id="MobiDB-lite"/>
    </source>
</evidence>
<dbReference type="SUPFAM" id="SSF55874">
    <property type="entry name" value="ATPase domain of HSP90 chaperone/DNA topoisomerase II/histidine kinase"/>
    <property type="match status" value="1"/>
</dbReference>
<sequence length="473" mass="52006">MAGLRSPLRRRRRPFVNSIRVRYTIVVGVLFLMILTVVGALVSLGVRNTVAADLNEDMRLTIMDWVTEMRPGHIPSPMPTARAKYLQLVDSRGRVVASNAAAAGKPPLSTVRPPPDNRLLDGKSCPPWEGDRCLLITALRLDDGAASALFGGEPHYVYAGIMEPPALAMRYLEAGIVVAVLFASATAAWSTWMVVGRTLQPVRVISMKMRKAAESDLNLRVPEPPGNDEISEFARTSNIYLDRLEKAVRAQRRFASMASHELRSPVAALRTQLEEALLYPEDTDLRLTLQHTLRSTERLEAIIDDLLAYTRVKGALPAAYEPLDLAELVEFEVTALPRNGAEVRLRVVERPIVMGSRIQLCRVLTNLLANARRHARSRIDVTVEQNRGQAVVSVHDDGAGIAPEDRERVFDTFVRLREAQLLDPGGTGLGLAISRETCQAHGGSLTVADDPVGARFVLRLPLPEPAPQDERAG</sequence>
<dbReference type="InterPro" id="IPR050428">
    <property type="entry name" value="TCS_sensor_his_kinase"/>
</dbReference>
<evidence type="ECO:0000256" key="12">
    <source>
        <dbReference type="SAM" id="Phobius"/>
    </source>
</evidence>
<dbReference type="InterPro" id="IPR005467">
    <property type="entry name" value="His_kinase_dom"/>
</dbReference>
<evidence type="ECO:0000256" key="2">
    <source>
        <dbReference type="ARBA" id="ARBA00004236"/>
    </source>
</evidence>
<evidence type="ECO:0000256" key="5">
    <source>
        <dbReference type="ARBA" id="ARBA00022679"/>
    </source>
</evidence>
<evidence type="ECO:0000256" key="4">
    <source>
        <dbReference type="ARBA" id="ARBA00022553"/>
    </source>
</evidence>
<keyword evidence="9" id="KW-0902">Two-component regulatory system</keyword>
<dbReference type="InterPro" id="IPR036097">
    <property type="entry name" value="HisK_dim/P_sf"/>
</dbReference>
<dbReference type="PROSITE" id="PS50109">
    <property type="entry name" value="HIS_KIN"/>
    <property type="match status" value="1"/>
</dbReference>
<dbReference type="SUPFAM" id="SSF47384">
    <property type="entry name" value="Homodimeric domain of signal transducing histidine kinase"/>
    <property type="match status" value="1"/>
</dbReference>
<dbReference type="Gene3D" id="3.30.565.10">
    <property type="entry name" value="Histidine kinase-like ATPase, C-terminal domain"/>
    <property type="match status" value="1"/>
</dbReference>
<dbReference type="SMART" id="SM00387">
    <property type="entry name" value="HATPase_c"/>
    <property type="match status" value="1"/>
</dbReference>
<evidence type="ECO:0000313" key="15">
    <source>
        <dbReference type="EMBL" id="GAA1642644.1"/>
    </source>
</evidence>
<evidence type="ECO:0000256" key="3">
    <source>
        <dbReference type="ARBA" id="ARBA00012438"/>
    </source>
</evidence>
<reference evidence="15 16" key="1">
    <citation type="journal article" date="2019" name="Int. J. Syst. Evol. Microbiol.">
        <title>The Global Catalogue of Microorganisms (GCM) 10K type strain sequencing project: providing services to taxonomists for standard genome sequencing and annotation.</title>
        <authorList>
            <consortium name="The Broad Institute Genomics Platform"/>
            <consortium name="The Broad Institute Genome Sequencing Center for Infectious Disease"/>
            <person name="Wu L."/>
            <person name="Ma J."/>
        </authorList>
    </citation>
    <scope>NUCLEOTIDE SEQUENCE [LARGE SCALE GENOMIC DNA]</scope>
    <source>
        <strain evidence="15 16">JCM 13929</strain>
    </source>
</reference>
<evidence type="ECO:0000256" key="1">
    <source>
        <dbReference type="ARBA" id="ARBA00000085"/>
    </source>
</evidence>
<keyword evidence="16" id="KW-1185">Reference proteome</keyword>
<dbReference type="SMART" id="SM00304">
    <property type="entry name" value="HAMP"/>
    <property type="match status" value="1"/>
</dbReference>